<evidence type="ECO:0000256" key="2">
    <source>
        <dbReference type="ARBA" id="ARBA00023239"/>
    </source>
</evidence>
<feature type="signal peptide" evidence="4">
    <location>
        <begin position="1"/>
        <end position="18"/>
    </location>
</feature>
<dbReference type="EMBL" id="MU157833">
    <property type="protein sequence ID" value="KAF9532078.1"/>
    <property type="molecule type" value="Genomic_DNA"/>
</dbReference>
<comment type="caution">
    <text evidence="6">The sequence shown here is derived from an EMBL/GenBank/DDBJ whole genome shotgun (WGS) entry which is preliminary data.</text>
</comment>
<dbReference type="InterPro" id="IPR008929">
    <property type="entry name" value="Chondroitin_lyas"/>
</dbReference>
<dbReference type="Gene3D" id="1.50.10.100">
    <property type="entry name" value="Chondroitin AC/alginate lyase"/>
    <property type="match status" value="1"/>
</dbReference>
<proteinExistence type="predicted"/>
<dbReference type="GO" id="GO:0016829">
    <property type="term" value="F:lyase activity"/>
    <property type="evidence" value="ECO:0007669"/>
    <property type="project" value="UniProtKB-KW"/>
</dbReference>
<protein>
    <submittedName>
        <fullName evidence="6">Alginate lyase-domain-containing protein</fullName>
    </submittedName>
</protein>
<feature type="domain" description="Alginate lyase" evidence="5">
    <location>
        <begin position="192"/>
        <end position="478"/>
    </location>
</feature>
<gene>
    <name evidence="6" type="ORF">CPB83DRAFT_904191</name>
</gene>
<accession>A0A9P6ENH1</accession>
<feature type="region of interest" description="Disordered" evidence="3">
    <location>
        <begin position="114"/>
        <end position="135"/>
    </location>
</feature>
<sequence length="604" mass="65228">MAVLYLSVLSLFVGFTLGDPTDWVSPDYMILQGQTSGRPASGGSDLSTAKAAVIRAAIKSGQSGPWSVVSTEKIQPPSGDVHDYLSWAPYHWPECNWCPNGKTHLVHTISGSGNDTGTPTNSFISSSSSPASTNSYNGDDPYQYFVSVPEGSDFDFHRRQAPTSTPPADLSSLPALSTLPLGETASLSQTTSAPATSDINSRTHVAQAAAKTTKASCTPSPTKSLVPSATWTTCAYVGRDGQVNSDVRSLPGPDALNSMSQACYSNAAAYAITKDALYAKKVVQLINNFYIDEATKMNPNMKFGQVVRGPGPKGIEGTFTGVLDNRGFLRVVNSVAILRMTKAPDWSAALDEGLKSWTKIYAVWLSSSAIGQMTASRPNNHGTFYKSQLAAAQYLVGSNEEAKATILDFFQKPFLDQLAVTGEQPFEAVRTRPYHYRLFNLEGLLALAKLGDYLGLDCWTMKSKYGATIQTAFDYVMNLDPKGEDKSQIYPLIPAMMAAYGDAQGTYEAFLKKNDPNYQSKVTWFNNQRGALLHAPASQSKNARAVLWSREDLPSSPTVGSTPFVCPSVFRDAEGGVVELDNGFAVTCNELEPFYRIQPPATVD</sequence>
<name>A0A9P6ENH1_9AGAR</name>
<dbReference type="Proteomes" id="UP000807306">
    <property type="component" value="Unassembled WGS sequence"/>
</dbReference>
<dbReference type="SUPFAM" id="SSF48230">
    <property type="entry name" value="Chondroitin AC/alginate lyase"/>
    <property type="match status" value="1"/>
</dbReference>
<evidence type="ECO:0000256" key="4">
    <source>
        <dbReference type="SAM" id="SignalP"/>
    </source>
</evidence>
<evidence type="ECO:0000259" key="5">
    <source>
        <dbReference type="Pfam" id="PF05426"/>
    </source>
</evidence>
<dbReference type="InterPro" id="IPR008397">
    <property type="entry name" value="Alginate_lyase_dom"/>
</dbReference>
<feature type="chain" id="PRO_5040351269" evidence="4">
    <location>
        <begin position="19"/>
        <end position="604"/>
    </location>
</feature>
<reference evidence="6" key="1">
    <citation type="submission" date="2020-11" db="EMBL/GenBank/DDBJ databases">
        <authorList>
            <consortium name="DOE Joint Genome Institute"/>
            <person name="Ahrendt S."/>
            <person name="Riley R."/>
            <person name="Andreopoulos W."/>
            <person name="Labutti K."/>
            <person name="Pangilinan J."/>
            <person name="Ruiz-Duenas F.J."/>
            <person name="Barrasa J.M."/>
            <person name="Sanchez-Garcia M."/>
            <person name="Camarero S."/>
            <person name="Miyauchi S."/>
            <person name="Serrano A."/>
            <person name="Linde D."/>
            <person name="Babiker R."/>
            <person name="Drula E."/>
            <person name="Ayuso-Fernandez I."/>
            <person name="Pacheco R."/>
            <person name="Padilla G."/>
            <person name="Ferreira P."/>
            <person name="Barriuso J."/>
            <person name="Kellner H."/>
            <person name="Castanera R."/>
            <person name="Alfaro M."/>
            <person name="Ramirez L."/>
            <person name="Pisabarro A.G."/>
            <person name="Kuo A."/>
            <person name="Tritt A."/>
            <person name="Lipzen A."/>
            <person name="He G."/>
            <person name="Yan M."/>
            <person name="Ng V."/>
            <person name="Cullen D."/>
            <person name="Martin F."/>
            <person name="Rosso M.-N."/>
            <person name="Henrissat B."/>
            <person name="Hibbett D."/>
            <person name="Martinez A.T."/>
            <person name="Grigoriev I.V."/>
        </authorList>
    </citation>
    <scope>NUCLEOTIDE SEQUENCE</scope>
    <source>
        <strain evidence="6">CBS 506.95</strain>
    </source>
</reference>
<evidence type="ECO:0000313" key="7">
    <source>
        <dbReference type="Proteomes" id="UP000807306"/>
    </source>
</evidence>
<feature type="compositionally biased region" description="Low complexity" evidence="3">
    <location>
        <begin position="122"/>
        <end position="135"/>
    </location>
</feature>
<organism evidence="6 7">
    <name type="scientific">Crepidotus variabilis</name>
    <dbReference type="NCBI Taxonomy" id="179855"/>
    <lineage>
        <taxon>Eukaryota</taxon>
        <taxon>Fungi</taxon>
        <taxon>Dikarya</taxon>
        <taxon>Basidiomycota</taxon>
        <taxon>Agaricomycotina</taxon>
        <taxon>Agaricomycetes</taxon>
        <taxon>Agaricomycetidae</taxon>
        <taxon>Agaricales</taxon>
        <taxon>Agaricineae</taxon>
        <taxon>Crepidotaceae</taxon>
        <taxon>Crepidotus</taxon>
    </lineage>
</organism>
<keyword evidence="7" id="KW-1185">Reference proteome</keyword>
<evidence type="ECO:0000256" key="3">
    <source>
        <dbReference type="SAM" id="MobiDB-lite"/>
    </source>
</evidence>
<dbReference type="OrthoDB" id="63533at2759"/>
<keyword evidence="2 6" id="KW-0456">Lyase</keyword>
<dbReference type="Pfam" id="PF05426">
    <property type="entry name" value="Alginate_lyase"/>
    <property type="match status" value="1"/>
</dbReference>
<keyword evidence="1 4" id="KW-0732">Signal</keyword>
<evidence type="ECO:0000313" key="6">
    <source>
        <dbReference type="EMBL" id="KAF9532078.1"/>
    </source>
</evidence>
<feature type="compositionally biased region" description="Low complexity" evidence="3">
    <location>
        <begin position="161"/>
        <end position="175"/>
    </location>
</feature>
<dbReference type="GO" id="GO:0042597">
    <property type="term" value="C:periplasmic space"/>
    <property type="evidence" value="ECO:0007669"/>
    <property type="project" value="InterPro"/>
</dbReference>
<dbReference type="AlphaFoldDB" id="A0A9P6ENH1"/>
<feature type="region of interest" description="Disordered" evidence="3">
    <location>
        <begin position="155"/>
        <end position="175"/>
    </location>
</feature>
<evidence type="ECO:0000256" key="1">
    <source>
        <dbReference type="ARBA" id="ARBA00022729"/>
    </source>
</evidence>